<organism evidence="1 2">
    <name type="scientific">Streblomastix strix</name>
    <dbReference type="NCBI Taxonomy" id="222440"/>
    <lineage>
        <taxon>Eukaryota</taxon>
        <taxon>Metamonada</taxon>
        <taxon>Preaxostyla</taxon>
        <taxon>Oxymonadida</taxon>
        <taxon>Streblomastigidae</taxon>
        <taxon>Streblomastix</taxon>
    </lineage>
</organism>
<accession>A0A5J4S7Y3</accession>
<dbReference type="AlphaFoldDB" id="A0A5J4S7Y3"/>
<dbReference type="EMBL" id="SNRW01040713">
    <property type="protein sequence ID" value="KAA6341948.1"/>
    <property type="molecule type" value="Genomic_DNA"/>
</dbReference>
<sequence>DDLQAYINPPNSTINIRGNTITTWSVGIIYIDEKLLETAGLTDFPELYAFIKERDPKPVEEQLQPVTIGEQMLLNQVKQNAAIIIEKNNEFVPPPVENIYPKVDLQDQLEIAEGCTWLVIQSVQQLSVSKKKVTYNFTIKTTNYFHGYIFENWPKQAKP</sequence>
<proteinExistence type="predicted"/>
<gene>
    <name evidence="1" type="ORF">EZS28_052424</name>
</gene>
<comment type="caution">
    <text evidence="1">The sequence shown here is derived from an EMBL/GenBank/DDBJ whole genome shotgun (WGS) entry which is preliminary data.</text>
</comment>
<evidence type="ECO:0000313" key="1">
    <source>
        <dbReference type="EMBL" id="KAA6341948.1"/>
    </source>
</evidence>
<dbReference type="Proteomes" id="UP000324800">
    <property type="component" value="Unassembled WGS sequence"/>
</dbReference>
<feature type="non-terminal residue" evidence="1">
    <location>
        <position position="1"/>
    </location>
</feature>
<reference evidence="1 2" key="1">
    <citation type="submission" date="2019-03" db="EMBL/GenBank/DDBJ databases">
        <title>Single cell metagenomics reveals metabolic interactions within the superorganism composed of flagellate Streblomastix strix and complex community of Bacteroidetes bacteria on its surface.</title>
        <authorList>
            <person name="Treitli S.C."/>
            <person name="Kolisko M."/>
            <person name="Husnik F."/>
            <person name="Keeling P."/>
            <person name="Hampl V."/>
        </authorList>
    </citation>
    <scope>NUCLEOTIDE SEQUENCE [LARGE SCALE GENOMIC DNA]</scope>
    <source>
        <strain evidence="1">ST1C</strain>
    </source>
</reference>
<protein>
    <submittedName>
        <fullName evidence="1">Uncharacterized protein</fullName>
    </submittedName>
</protein>
<evidence type="ECO:0000313" key="2">
    <source>
        <dbReference type="Proteomes" id="UP000324800"/>
    </source>
</evidence>
<name>A0A5J4S7Y3_9EUKA</name>